<dbReference type="Proteomes" id="UP000009168">
    <property type="component" value="Unassembled WGS sequence"/>
</dbReference>
<feature type="transmembrane region" description="Helical" evidence="2">
    <location>
        <begin position="310"/>
        <end position="330"/>
    </location>
</feature>
<evidence type="ECO:0000256" key="1">
    <source>
        <dbReference type="SAM" id="MobiDB-lite"/>
    </source>
</evidence>
<feature type="transmembrane region" description="Helical" evidence="2">
    <location>
        <begin position="1869"/>
        <end position="1890"/>
    </location>
</feature>
<dbReference type="eggNOG" id="ENOG502RT40">
    <property type="taxonomic scope" value="Eukaryota"/>
</dbReference>
<reference evidence="4" key="1">
    <citation type="journal article" date="2006" name="PLoS Biol.">
        <title>Macronuclear genome sequence of the ciliate Tetrahymena thermophila, a model eukaryote.</title>
        <authorList>
            <person name="Eisen J.A."/>
            <person name="Coyne R.S."/>
            <person name="Wu M."/>
            <person name="Wu D."/>
            <person name="Thiagarajan M."/>
            <person name="Wortman J.R."/>
            <person name="Badger J.H."/>
            <person name="Ren Q."/>
            <person name="Amedeo P."/>
            <person name="Jones K.M."/>
            <person name="Tallon L.J."/>
            <person name="Delcher A.L."/>
            <person name="Salzberg S.L."/>
            <person name="Silva J.C."/>
            <person name="Haas B.J."/>
            <person name="Majoros W.H."/>
            <person name="Farzad M."/>
            <person name="Carlton J.M."/>
            <person name="Smith R.K. Jr."/>
            <person name="Garg J."/>
            <person name="Pearlman R.E."/>
            <person name="Karrer K.M."/>
            <person name="Sun L."/>
            <person name="Manning G."/>
            <person name="Elde N.C."/>
            <person name="Turkewitz A.P."/>
            <person name="Asai D.J."/>
            <person name="Wilkes D.E."/>
            <person name="Wang Y."/>
            <person name="Cai H."/>
            <person name="Collins K."/>
            <person name="Stewart B.A."/>
            <person name="Lee S.R."/>
            <person name="Wilamowska K."/>
            <person name="Weinberg Z."/>
            <person name="Ruzzo W.L."/>
            <person name="Wloga D."/>
            <person name="Gaertig J."/>
            <person name="Frankel J."/>
            <person name="Tsao C.-C."/>
            <person name="Gorovsky M.A."/>
            <person name="Keeling P.J."/>
            <person name="Waller R.F."/>
            <person name="Patron N.J."/>
            <person name="Cherry J.M."/>
            <person name="Stover N.A."/>
            <person name="Krieger C.J."/>
            <person name="del Toro C."/>
            <person name="Ryder H.F."/>
            <person name="Williamson S.C."/>
            <person name="Barbeau R.A."/>
            <person name="Hamilton E.P."/>
            <person name="Orias E."/>
        </authorList>
    </citation>
    <scope>NUCLEOTIDE SEQUENCE [LARGE SCALE GENOMIC DNA]</scope>
    <source>
        <strain evidence="4">SB210</strain>
    </source>
</reference>
<dbReference type="EMBL" id="GG662605">
    <property type="protein sequence ID" value="EAS01146.2"/>
    <property type="molecule type" value="Genomic_DNA"/>
</dbReference>
<feature type="transmembrane region" description="Helical" evidence="2">
    <location>
        <begin position="279"/>
        <end position="298"/>
    </location>
</feature>
<evidence type="ECO:0000313" key="4">
    <source>
        <dbReference type="Proteomes" id="UP000009168"/>
    </source>
</evidence>
<proteinExistence type="predicted"/>
<protein>
    <submittedName>
        <fullName evidence="3">Transmembrane protein, putative</fullName>
    </submittedName>
</protein>
<keyword evidence="2 3" id="KW-0812">Transmembrane</keyword>
<keyword evidence="2" id="KW-0472">Membrane</keyword>
<sequence>MKNQKKQGFIDDLFSTILEIIEDKPLYTIPIGVYCILIQIYHHQNAGYFMSNYELKPMTDPKMGFVAHLNEIAPGTFLCYYKANDVITIFVYCMLNFILYFYFSYILILTWLKRHHHEKIDQNKKLFTSINRILNTFFTVFWWIFFIPFIEINSGVMVTGGNSFLTNSRTGLGNDTNYADKPKVILVQSTIGLILTNLTAVIVLFFFRNYEFHETNLLKRRSSVVLFILVASRFSLTFFYYLNFPIVAVIKQYIAQSIGILGIYDFLVYLPFKNRSIAYYYGITYCFFYVMVWITNLWQLSDLMPSQEQFYLFFILGCVSGAAIITAYNYQTDALKKIENDNFEKYYKKYDYFLEELMRLTINSTKEESEKFQVLQIIHNHRQKCNDPECVCHEKSIVDFKNDINVDVIITFIIQRFTWAISNQTVQKDTAEFEHLSLKYISFLTKYKNNSPKAYNELKTLQSKRKNISIYFKTLSNILSKNIEFIMNQKYVRVQSEMNQKMKLNEELQIKDLIQVEEFKNQLLNPIKEYCQLKINFWQKLRAGFSNFEQLKQYTQPISQFGIELSQKFKQEISKLEGTQIRNNTLFYKIKSLMSVIVVNEINIAYKDQSYIKDLLKRDDTNRSDTLSNMNLLFGNIDYIIISVSKDRGKMLQKSTEKLARFFDYNLQDFQLIKYIKLLMPSFIGNIHNNLVENMLFRGYSSCVSSVINSFGLSKYGFIFPMNIYINHLYENREDFQMHGTLLKINTPNQYILFDNSGNILGITFQLFMKMFDDEQKSDDYNYDLFNLDSIKKTQMQQKVKQFQERVNVQFILPQISKLISTYADQLDESSKQSRMRSQVMVNSYHIRLKIPQNLFEVVQIYRRRQNNLSRSLRSVKSSVNTQIQEPPSAKVDLLKGENVSTYKEFIQENKEYYLGENCLNDFDMKTQLQYIQLVHGENFQENTSYFQLQISEINRIKQRSTTLHMNTLYPKSQFASVQYNSNSIPHWVNEKGGNVVSPNNENILNGSQVGFPMSLFNKINQQPQQEDLLQSNGDLLQSASFNVGHIQNQQVDLDRTHNADNSNLFMFESETKRDAQQIQFIQQDDHLIQIQSTNRHEQDYQMTTIDRNNNQGFQMSSIQESERPFQQKPIKDQYLYPKQQNANASEIEIVSPTQNSEREIPFKKIQTELNNVSMGYIQQANQNDLKNTKEYYEENVKERKNTNEHEHDIENHQRQQQYFDKLNTAQIIEKQFSIWEKKEDADNHEDPKQLLKENQDGNEIDEIFDSNQQKLEQKKDESEKQRNSVKSATESDAQEFRYQPQRFNTNSKQSTKSKIKTKDENKNSVASSIQSTRFDNDIIKDMINTKMMPTAYQKFVLLSFLFPMVLLIMSFIYIITMTQNYQTTISNMQNIQNYQYLSTNYARSTLNQMVFLLMQNQQFTPSSFTNQYLAYYTQDLSDSEQEFYKYLQSYYNEIQVLNEEVIIGNNSTYNVSISQVSKTYYNQLSYPQFIDYSYNSMNQFVNNTSIAMAPINSFQFMSDNFALNINLHQQLIDKQYSLLNDHLQTIQTLYITIFLVQLVTTLSFLVLQIPQIIELHRYQEKVFMLVTRIYDLETLKEINKLNIFLEILQHPQQIWMKTDFAKLSTKEIHLNANMKKTGKQVVLSSQIFDQKVKYLQSLTQIMILFVLAQIYFGASIIYISVEQNNIKDSLAVDKICQQTNLAMNSFTYSSEILVFEGVIRAQFPDFNQLDRNGFLTLQKQGQQQMSIFTSNLQNTLSKFNVFDSQTLNNVNSLVKQDICQVLTCQQSQNSSYTNGIVGIIQQQINIVASFNDITQSPTTPTDNDQILKFLLLQEQINNLLQAFNIPLQAMQQLIQYFTDGNKNTINSLIIFIELYVIVVGLFIVIVSVYSTFRLMSKLKNQTQEINFLLTFIPHEKMTEEATLHMLKSLSNCY</sequence>
<dbReference type="OrthoDB" id="303797at2759"/>
<dbReference type="RefSeq" id="XP_001021391.2">
    <property type="nucleotide sequence ID" value="XM_001021391.2"/>
</dbReference>
<feature type="transmembrane region" description="Helical" evidence="2">
    <location>
        <begin position="89"/>
        <end position="112"/>
    </location>
</feature>
<dbReference type="PANTHER" id="PTHR31600">
    <property type="entry name" value="TINY MACROCYSTS PROTEIN B-RELATED"/>
    <property type="match status" value="1"/>
</dbReference>
<evidence type="ECO:0000313" key="3">
    <source>
        <dbReference type="EMBL" id="EAS01146.2"/>
    </source>
</evidence>
<dbReference type="PANTHER" id="PTHR31600:SF2">
    <property type="entry name" value="GAMETE ENRICHED GENE 10 PROTEIN-RELATED"/>
    <property type="match status" value="1"/>
</dbReference>
<keyword evidence="4" id="KW-1185">Reference proteome</keyword>
<evidence type="ECO:0000256" key="2">
    <source>
        <dbReference type="SAM" id="Phobius"/>
    </source>
</evidence>
<dbReference type="InterPro" id="IPR052994">
    <property type="entry name" value="Tiny_macrocysts_regulators"/>
</dbReference>
<gene>
    <name evidence="3" type="ORF">TTHERM_00317100</name>
</gene>
<dbReference type="KEGG" id="tet:TTHERM_00317100"/>
<feature type="transmembrane region" description="Helical" evidence="2">
    <location>
        <begin position="222"/>
        <end position="241"/>
    </location>
</feature>
<feature type="compositionally biased region" description="Basic and acidic residues" evidence="1">
    <location>
        <begin position="1239"/>
        <end position="1256"/>
    </location>
</feature>
<organism evidence="3 4">
    <name type="scientific">Tetrahymena thermophila (strain SB210)</name>
    <dbReference type="NCBI Taxonomy" id="312017"/>
    <lineage>
        <taxon>Eukaryota</taxon>
        <taxon>Sar</taxon>
        <taxon>Alveolata</taxon>
        <taxon>Ciliophora</taxon>
        <taxon>Intramacronucleata</taxon>
        <taxon>Oligohymenophorea</taxon>
        <taxon>Hymenostomatida</taxon>
        <taxon>Tetrahymenina</taxon>
        <taxon>Tetrahymenidae</taxon>
        <taxon>Tetrahymena</taxon>
    </lineage>
</organism>
<accession>I7MG66</accession>
<feature type="transmembrane region" description="Helical" evidence="2">
    <location>
        <begin position="1356"/>
        <end position="1376"/>
    </location>
</feature>
<keyword evidence="2" id="KW-1133">Transmembrane helix</keyword>
<feature type="region of interest" description="Disordered" evidence="1">
    <location>
        <begin position="1239"/>
        <end position="1328"/>
    </location>
</feature>
<name>I7MG66_TETTS</name>
<feature type="compositionally biased region" description="Basic and acidic residues" evidence="1">
    <location>
        <begin position="1272"/>
        <end position="1283"/>
    </location>
</feature>
<feature type="transmembrane region" description="Helical" evidence="2">
    <location>
        <begin position="1550"/>
        <end position="1568"/>
    </location>
</feature>
<feature type="transmembrane region" description="Helical" evidence="2">
    <location>
        <begin position="185"/>
        <end position="210"/>
    </location>
</feature>
<dbReference type="GeneID" id="7833389"/>
<dbReference type="InParanoid" id="I7MG66"/>
<feature type="transmembrane region" description="Helical" evidence="2">
    <location>
        <begin position="133"/>
        <end position="150"/>
    </location>
</feature>
<feature type="transmembrane region" description="Helical" evidence="2">
    <location>
        <begin position="1662"/>
        <end position="1682"/>
    </location>
</feature>